<evidence type="ECO:0000256" key="5">
    <source>
        <dbReference type="ARBA" id="ARBA00023004"/>
    </source>
</evidence>
<gene>
    <name evidence="9" type="primary">cycA</name>
    <name evidence="9" type="ORF">GCM10011322_34650</name>
</gene>
<dbReference type="PRINTS" id="PR00604">
    <property type="entry name" value="CYTCHRMECIAB"/>
</dbReference>
<keyword evidence="1" id="KW-0813">Transport</keyword>
<feature type="domain" description="Cytochrome c" evidence="8">
    <location>
        <begin position="25"/>
        <end position="125"/>
    </location>
</feature>
<dbReference type="EMBL" id="BMMF01000011">
    <property type="protein sequence ID" value="GGK44587.1"/>
    <property type="molecule type" value="Genomic_DNA"/>
</dbReference>
<name>A0A917QD20_9HYPH</name>
<feature type="signal peptide" evidence="7">
    <location>
        <begin position="1"/>
        <end position="24"/>
    </location>
</feature>
<keyword evidence="3 6" id="KW-0479">Metal-binding</keyword>
<dbReference type="SUPFAM" id="SSF46626">
    <property type="entry name" value="Cytochrome c"/>
    <property type="match status" value="1"/>
</dbReference>
<keyword evidence="4" id="KW-0249">Electron transport</keyword>
<evidence type="ECO:0000256" key="2">
    <source>
        <dbReference type="ARBA" id="ARBA00022617"/>
    </source>
</evidence>
<keyword evidence="5 6" id="KW-0408">Iron</keyword>
<comment type="caution">
    <text evidence="9">The sequence shown here is derived from an EMBL/GenBank/DDBJ whole genome shotgun (WGS) entry which is preliminary data.</text>
</comment>
<evidence type="ECO:0000259" key="8">
    <source>
        <dbReference type="PROSITE" id="PS51007"/>
    </source>
</evidence>
<dbReference type="AlphaFoldDB" id="A0A917QD20"/>
<sequence>MPMRTIALAAASLVMAGGIGAAQAQDATAGQRVFNQCRACHQIGENARNLVGPQLNGLFGREAGSVEGYNYSQAYQALEKTWDHENFAVYIRDPRGVTPGTKMVYAGLRNDQQIADLIAYLDQFNADGTMK</sequence>
<keyword evidence="7" id="KW-0732">Signal</keyword>
<dbReference type="PANTHER" id="PTHR11961">
    <property type="entry name" value="CYTOCHROME C"/>
    <property type="match status" value="1"/>
</dbReference>
<accession>A0A917QD20</accession>
<evidence type="ECO:0000313" key="9">
    <source>
        <dbReference type="EMBL" id="GGK44587.1"/>
    </source>
</evidence>
<dbReference type="InterPro" id="IPR036909">
    <property type="entry name" value="Cyt_c-like_dom_sf"/>
</dbReference>
<dbReference type="GO" id="GO:0020037">
    <property type="term" value="F:heme binding"/>
    <property type="evidence" value="ECO:0007669"/>
    <property type="project" value="InterPro"/>
</dbReference>
<proteinExistence type="predicted"/>
<dbReference type="Gene3D" id="1.10.760.10">
    <property type="entry name" value="Cytochrome c-like domain"/>
    <property type="match status" value="1"/>
</dbReference>
<keyword evidence="10" id="KW-1185">Reference proteome</keyword>
<dbReference type="PROSITE" id="PS51007">
    <property type="entry name" value="CYTC"/>
    <property type="match status" value="1"/>
</dbReference>
<evidence type="ECO:0000256" key="7">
    <source>
        <dbReference type="SAM" id="SignalP"/>
    </source>
</evidence>
<dbReference type="GO" id="GO:0046872">
    <property type="term" value="F:metal ion binding"/>
    <property type="evidence" value="ECO:0007669"/>
    <property type="project" value="UniProtKB-KW"/>
</dbReference>
<evidence type="ECO:0000256" key="4">
    <source>
        <dbReference type="ARBA" id="ARBA00022982"/>
    </source>
</evidence>
<dbReference type="InterPro" id="IPR002327">
    <property type="entry name" value="Cyt_c_1A/1B"/>
</dbReference>
<keyword evidence="2 6" id="KW-0349">Heme</keyword>
<organism evidence="9 10">
    <name type="scientific">Salinarimonas ramus</name>
    <dbReference type="NCBI Taxonomy" id="690164"/>
    <lineage>
        <taxon>Bacteria</taxon>
        <taxon>Pseudomonadati</taxon>
        <taxon>Pseudomonadota</taxon>
        <taxon>Alphaproteobacteria</taxon>
        <taxon>Hyphomicrobiales</taxon>
        <taxon>Salinarimonadaceae</taxon>
        <taxon>Salinarimonas</taxon>
    </lineage>
</organism>
<dbReference type="Pfam" id="PF00034">
    <property type="entry name" value="Cytochrom_C"/>
    <property type="match status" value="1"/>
</dbReference>
<evidence type="ECO:0000313" key="10">
    <source>
        <dbReference type="Proteomes" id="UP000600449"/>
    </source>
</evidence>
<feature type="chain" id="PRO_5036803565" evidence="7">
    <location>
        <begin position="25"/>
        <end position="131"/>
    </location>
</feature>
<evidence type="ECO:0000256" key="1">
    <source>
        <dbReference type="ARBA" id="ARBA00022448"/>
    </source>
</evidence>
<protein>
    <submittedName>
        <fullName evidence="9">Cytochrome c-550</fullName>
    </submittedName>
</protein>
<evidence type="ECO:0000256" key="3">
    <source>
        <dbReference type="ARBA" id="ARBA00022723"/>
    </source>
</evidence>
<dbReference type="GO" id="GO:0009055">
    <property type="term" value="F:electron transfer activity"/>
    <property type="evidence" value="ECO:0007669"/>
    <property type="project" value="InterPro"/>
</dbReference>
<dbReference type="InterPro" id="IPR009056">
    <property type="entry name" value="Cyt_c-like_dom"/>
</dbReference>
<dbReference type="Proteomes" id="UP000600449">
    <property type="component" value="Unassembled WGS sequence"/>
</dbReference>
<evidence type="ECO:0000256" key="6">
    <source>
        <dbReference type="PROSITE-ProRule" id="PRU00433"/>
    </source>
</evidence>
<reference evidence="9 10" key="1">
    <citation type="journal article" date="2014" name="Int. J. Syst. Evol. Microbiol.">
        <title>Complete genome sequence of Corynebacterium casei LMG S-19264T (=DSM 44701T), isolated from a smear-ripened cheese.</title>
        <authorList>
            <consortium name="US DOE Joint Genome Institute (JGI-PGF)"/>
            <person name="Walter F."/>
            <person name="Albersmeier A."/>
            <person name="Kalinowski J."/>
            <person name="Ruckert C."/>
        </authorList>
    </citation>
    <scope>NUCLEOTIDE SEQUENCE [LARGE SCALE GENOMIC DNA]</scope>
    <source>
        <strain evidence="9 10">CGMCC 1.9161</strain>
    </source>
</reference>